<evidence type="ECO:0000313" key="3">
    <source>
        <dbReference type="Proteomes" id="UP000595140"/>
    </source>
</evidence>
<evidence type="ECO:0000256" key="1">
    <source>
        <dbReference type="SAM" id="MobiDB-lite"/>
    </source>
</evidence>
<proteinExistence type="predicted"/>
<accession>A0A484LSK9</accession>
<reference evidence="2 3" key="1">
    <citation type="submission" date="2018-04" db="EMBL/GenBank/DDBJ databases">
        <authorList>
            <person name="Vogel A."/>
        </authorList>
    </citation>
    <scope>NUCLEOTIDE SEQUENCE [LARGE SCALE GENOMIC DNA]</scope>
</reference>
<organism evidence="2 3">
    <name type="scientific">Cuscuta campestris</name>
    <dbReference type="NCBI Taxonomy" id="132261"/>
    <lineage>
        <taxon>Eukaryota</taxon>
        <taxon>Viridiplantae</taxon>
        <taxon>Streptophyta</taxon>
        <taxon>Embryophyta</taxon>
        <taxon>Tracheophyta</taxon>
        <taxon>Spermatophyta</taxon>
        <taxon>Magnoliopsida</taxon>
        <taxon>eudicotyledons</taxon>
        <taxon>Gunneridae</taxon>
        <taxon>Pentapetalae</taxon>
        <taxon>asterids</taxon>
        <taxon>lamiids</taxon>
        <taxon>Solanales</taxon>
        <taxon>Convolvulaceae</taxon>
        <taxon>Cuscuteae</taxon>
        <taxon>Cuscuta</taxon>
        <taxon>Cuscuta subgen. Grammica</taxon>
        <taxon>Cuscuta sect. Cleistogrammica</taxon>
    </lineage>
</organism>
<dbReference type="EMBL" id="OOIL02001901">
    <property type="protein sequence ID" value="VFQ79209.1"/>
    <property type="molecule type" value="Genomic_DNA"/>
</dbReference>
<dbReference type="AlphaFoldDB" id="A0A484LSK9"/>
<gene>
    <name evidence="2" type="ORF">CCAM_LOCUS20985</name>
</gene>
<protein>
    <submittedName>
        <fullName evidence="2">Uncharacterized protein</fullName>
    </submittedName>
</protein>
<feature type="region of interest" description="Disordered" evidence="1">
    <location>
        <begin position="1"/>
        <end position="34"/>
    </location>
</feature>
<keyword evidence="3" id="KW-1185">Reference proteome</keyword>
<evidence type="ECO:0000313" key="2">
    <source>
        <dbReference type="EMBL" id="VFQ79209.1"/>
    </source>
</evidence>
<name>A0A484LSK9_9ASTE</name>
<sequence>MRRRWRAPAYSGGEPVARRNHKQRSRSGDSLCPAESLATTAANRRCISPVSGSDRRRRWRPGVALLQRSNCRGNCEEDGDGMSANLGWRRGVGLRSD</sequence>
<dbReference type="Proteomes" id="UP000595140">
    <property type="component" value="Unassembled WGS sequence"/>
</dbReference>